<dbReference type="Proteomes" id="UP000028006">
    <property type="component" value="Unassembled WGS sequence"/>
</dbReference>
<evidence type="ECO:0000313" key="2">
    <source>
        <dbReference type="Proteomes" id="UP000028006"/>
    </source>
</evidence>
<sequence>MRIDQIALLMQAGDISTAYLLPAPLKDNKWTIQFERKNGEQVPLTAQRANVRHFSSLDSAWKILIELGFSSAVIRR</sequence>
<accession>A0A081MYJ3</accession>
<name>A0A081MYJ3_9GAMM</name>
<gene>
    <name evidence="1" type="ORF">GZ77_26310</name>
</gene>
<dbReference type="EMBL" id="JOKG01000010">
    <property type="protein sequence ID" value="KEQ11266.1"/>
    <property type="molecule type" value="Genomic_DNA"/>
</dbReference>
<evidence type="ECO:0000313" key="1">
    <source>
        <dbReference type="EMBL" id="KEQ11266.1"/>
    </source>
</evidence>
<organism evidence="1 2">
    <name type="scientific">Endozoicomonas montiporae</name>
    <dbReference type="NCBI Taxonomy" id="1027273"/>
    <lineage>
        <taxon>Bacteria</taxon>
        <taxon>Pseudomonadati</taxon>
        <taxon>Pseudomonadota</taxon>
        <taxon>Gammaproteobacteria</taxon>
        <taxon>Oceanospirillales</taxon>
        <taxon>Endozoicomonadaceae</taxon>
        <taxon>Endozoicomonas</taxon>
    </lineage>
</organism>
<keyword evidence="2" id="KW-1185">Reference proteome</keyword>
<proteinExistence type="predicted"/>
<dbReference type="AlphaFoldDB" id="A0A081MYJ3"/>
<reference evidence="1 2" key="1">
    <citation type="submission" date="2014-06" db="EMBL/GenBank/DDBJ databases">
        <title>Whole Genome Sequences of Three Symbiotic Endozoicomonas Bacteria.</title>
        <authorList>
            <person name="Neave M.J."/>
            <person name="Apprill A."/>
            <person name="Voolstra C.R."/>
        </authorList>
    </citation>
    <scope>NUCLEOTIDE SEQUENCE [LARGE SCALE GENOMIC DNA]</scope>
    <source>
        <strain evidence="1 2">LMG 24815</strain>
    </source>
</reference>
<protein>
    <recommendedName>
        <fullName evidence="3">Plasmid replication protein RepB</fullName>
    </recommendedName>
</protein>
<comment type="caution">
    <text evidence="1">The sequence shown here is derived from an EMBL/GenBank/DDBJ whole genome shotgun (WGS) entry which is preliminary data.</text>
</comment>
<evidence type="ECO:0008006" key="3">
    <source>
        <dbReference type="Google" id="ProtNLM"/>
    </source>
</evidence>
<dbReference type="RefSeq" id="WP_034880163.1">
    <property type="nucleotide sequence ID" value="NZ_JOKG01000010.1"/>
</dbReference>